<gene>
    <name evidence="10" type="ORF">TSOC_001536</name>
</gene>
<feature type="region of interest" description="Disordered" evidence="8">
    <location>
        <begin position="621"/>
        <end position="665"/>
    </location>
</feature>
<dbReference type="GO" id="GO:0031418">
    <property type="term" value="F:L-ascorbic acid binding"/>
    <property type="evidence" value="ECO:0007669"/>
    <property type="project" value="InterPro"/>
</dbReference>
<dbReference type="GO" id="GO:0005789">
    <property type="term" value="C:endoplasmic reticulum membrane"/>
    <property type="evidence" value="ECO:0007669"/>
    <property type="project" value="UniProtKB-SubCell"/>
</dbReference>
<feature type="compositionally biased region" description="Polar residues" evidence="8">
    <location>
        <begin position="1"/>
        <end position="11"/>
    </location>
</feature>
<comment type="subcellular location">
    <subcellularLocation>
        <location evidence="2">Endoplasmic reticulum membrane</location>
        <topology evidence="2">Single-pass type II membrane protein</topology>
    </subcellularLocation>
</comment>
<keyword evidence="11" id="KW-1185">Reference proteome</keyword>
<evidence type="ECO:0000256" key="8">
    <source>
        <dbReference type="SAM" id="MobiDB-lite"/>
    </source>
</evidence>
<organism evidence="10 11">
    <name type="scientific">Tetrabaena socialis</name>
    <dbReference type="NCBI Taxonomy" id="47790"/>
    <lineage>
        <taxon>Eukaryota</taxon>
        <taxon>Viridiplantae</taxon>
        <taxon>Chlorophyta</taxon>
        <taxon>core chlorophytes</taxon>
        <taxon>Chlorophyceae</taxon>
        <taxon>CS clade</taxon>
        <taxon>Chlamydomonadales</taxon>
        <taxon>Tetrabaenaceae</taxon>
        <taxon>Tetrabaena</taxon>
    </lineage>
</organism>
<feature type="compositionally biased region" description="Low complexity" evidence="8">
    <location>
        <begin position="51"/>
        <end position="74"/>
    </location>
</feature>
<keyword evidence="5" id="KW-0560">Oxidoreductase</keyword>
<comment type="catalytic activity">
    <reaction evidence="7">
        <text>L-prolyl-[collagen] + 2-oxoglutarate + O2 = trans-4-hydroxy-L-prolyl-[collagen] + succinate + CO2</text>
        <dbReference type="Rhea" id="RHEA:18945"/>
        <dbReference type="Rhea" id="RHEA-COMP:11676"/>
        <dbReference type="Rhea" id="RHEA-COMP:11680"/>
        <dbReference type="ChEBI" id="CHEBI:15379"/>
        <dbReference type="ChEBI" id="CHEBI:16526"/>
        <dbReference type="ChEBI" id="CHEBI:16810"/>
        <dbReference type="ChEBI" id="CHEBI:30031"/>
        <dbReference type="ChEBI" id="CHEBI:50342"/>
        <dbReference type="ChEBI" id="CHEBI:61965"/>
        <dbReference type="EC" id="1.14.11.2"/>
    </reaction>
</comment>
<accession>A0A2J8AGH0</accession>
<evidence type="ECO:0000256" key="5">
    <source>
        <dbReference type="ARBA" id="ARBA00023002"/>
    </source>
</evidence>
<dbReference type="GO" id="GO:0005506">
    <property type="term" value="F:iron ion binding"/>
    <property type="evidence" value="ECO:0007669"/>
    <property type="project" value="InterPro"/>
</dbReference>
<dbReference type="AlphaFoldDB" id="A0A2J8AGH0"/>
<proteinExistence type="predicted"/>
<feature type="domain" description="Prolyl 4-hydroxylase alpha subunit" evidence="9">
    <location>
        <begin position="411"/>
        <end position="607"/>
    </location>
</feature>
<evidence type="ECO:0000256" key="6">
    <source>
        <dbReference type="ARBA" id="ARBA00023004"/>
    </source>
</evidence>
<evidence type="ECO:0000256" key="2">
    <source>
        <dbReference type="ARBA" id="ARBA00004648"/>
    </source>
</evidence>
<dbReference type="Proteomes" id="UP000236333">
    <property type="component" value="Unassembled WGS sequence"/>
</dbReference>
<dbReference type="InterPro" id="IPR045054">
    <property type="entry name" value="P4HA-like"/>
</dbReference>
<dbReference type="EMBL" id="PGGS01000026">
    <property type="protein sequence ID" value="PNH11609.1"/>
    <property type="molecule type" value="Genomic_DNA"/>
</dbReference>
<sequence>MLRQLRATQGSLRAGACSPTPPPTASLRPAPHPHAASRGRGTSTWSGPCRASGPHGPDSPASAPAPGAGAAAEDGPPPVEADGGGAASLVGSAWDPEGLFSKAPGPLNFAAGEQMGDLIARRELARAARLAAAAAATSLAASNPAAPPYGAEPPPPLPPGTRPIRPLPPADGTATAATAAAAAASSPPGGGLRPDQLPAWAVSELDALLRQHHMRVDLATPGLRVLHLDPPVLAVEGFLSAEQCERMVAAAERSERAGLLEADGGGAASLVGSAWDPEGLFSKAPGPLNFAAGEQMGDLIARRELARAARLAAAAAATSLAASNPAAPPYGAEPPPPLPPGTRPIRPLPPADGTATAATAAAAAASSPPGGGLRPDQLPAWAVSELDALLRQHHMRVDLATPGLRVLHLDPPVLAVEGFLSAEQCERMVAAAERSGRMVASRIGAGNVASGYAATPLTGNAASSRRTSTSMMVTPGVAGPVMDATVAELHAAGKRLLAAGEGPAWGSPGKLPRAGQYCYEAIQVARYESGQHFLSHEDGFPPATASANGFQRHATLLVYLNDVPQGGATRFDHLGLAVQPSRGKALLSLHTAEDAVDTKIVTQQWIARGLAVPAAAGGGAAGGAAGMTAPPPRVAAEEAELEEREKAGRAGRGGKAAAGKAGGGKGFGAKGAKAQLLLLKVVLLLLM</sequence>
<dbReference type="Gene3D" id="2.60.120.620">
    <property type="entry name" value="q2cbj1_9rhob like domain"/>
    <property type="match status" value="1"/>
</dbReference>
<feature type="region of interest" description="Disordered" evidence="8">
    <location>
        <begin position="141"/>
        <end position="195"/>
    </location>
</feature>
<dbReference type="PANTHER" id="PTHR10869">
    <property type="entry name" value="PROLYL 4-HYDROXYLASE ALPHA SUBUNIT"/>
    <property type="match status" value="1"/>
</dbReference>
<dbReference type="InterPro" id="IPR006620">
    <property type="entry name" value="Pro_4_hyd_alph"/>
</dbReference>
<evidence type="ECO:0000259" key="9">
    <source>
        <dbReference type="SMART" id="SM00702"/>
    </source>
</evidence>
<comment type="caution">
    <text evidence="10">The sequence shown here is derived from an EMBL/GenBank/DDBJ whole genome shotgun (WGS) entry which is preliminary data.</text>
</comment>
<evidence type="ECO:0000313" key="10">
    <source>
        <dbReference type="EMBL" id="PNH11609.1"/>
    </source>
</evidence>
<dbReference type="InterPro" id="IPR044862">
    <property type="entry name" value="Pro_4_hyd_alph_FE2OG_OXY"/>
</dbReference>
<keyword evidence="4" id="KW-0223">Dioxygenase</keyword>
<dbReference type="Pfam" id="PF13640">
    <property type="entry name" value="2OG-FeII_Oxy_3"/>
    <property type="match status" value="1"/>
</dbReference>
<evidence type="ECO:0000256" key="4">
    <source>
        <dbReference type="ARBA" id="ARBA00022964"/>
    </source>
</evidence>
<evidence type="ECO:0000256" key="3">
    <source>
        <dbReference type="ARBA" id="ARBA00022723"/>
    </source>
</evidence>
<feature type="non-terminal residue" evidence="10">
    <location>
        <position position="687"/>
    </location>
</feature>
<feature type="compositionally biased region" description="Pro residues" evidence="8">
    <location>
        <begin position="145"/>
        <end position="169"/>
    </location>
</feature>
<evidence type="ECO:0000256" key="1">
    <source>
        <dbReference type="ARBA" id="ARBA00001961"/>
    </source>
</evidence>
<dbReference type="GO" id="GO:0004656">
    <property type="term" value="F:procollagen-proline 4-dioxygenase activity"/>
    <property type="evidence" value="ECO:0007669"/>
    <property type="project" value="UniProtKB-EC"/>
</dbReference>
<evidence type="ECO:0000313" key="11">
    <source>
        <dbReference type="Proteomes" id="UP000236333"/>
    </source>
</evidence>
<comment type="cofactor">
    <cofactor evidence="1">
        <name>L-ascorbate</name>
        <dbReference type="ChEBI" id="CHEBI:38290"/>
    </cofactor>
</comment>
<keyword evidence="6" id="KW-0408">Iron</keyword>
<reference evidence="10 11" key="1">
    <citation type="journal article" date="2017" name="Mol. Biol. Evol.">
        <title>The 4-celled Tetrabaena socialis nuclear genome reveals the essential components for genetic control of cell number at the origin of multicellularity in the volvocine lineage.</title>
        <authorList>
            <person name="Featherston J."/>
            <person name="Arakaki Y."/>
            <person name="Hanschen E.R."/>
            <person name="Ferris P.J."/>
            <person name="Michod R.E."/>
            <person name="Olson B.J.S.C."/>
            <person name="Nozaki H."/>
            <person name="Durand P.M."/>
        </authorList>
    </citation>
    <scope>NUCLEOTIDE SEQUENCE [LARGE SCALE GENOMIC DNA]</scope>
    <source>
        <strain evidence="10 11">NIES-571</strain>
    </source>
</reference>
<dbReference type="OrthoDB" id="4356at2759"/>
<dbReference type="PANTHER" id="PTHR10869:SF229">
    <property type="entry name" value="PROLYL 4-HYDROXYLASE ALPHA SUBUNIT DOMAIN-CONTAINING PROTEIN"/>
    <property type="match status" value="1"/>
</dbReference>
<dbReference type="SMART" id="SM00702">
    <property type="entry name" value="P4Hc"/>
    <property type="match status" value="1"/>
</dbReference>
<feature type="compositionally biased region" description="Gly residues" evidence="8">
    <location>
        <begin position="650"/>
        <end position="665"/>
    </location>
</feature>
<feature type="compositionally biased region" description="Pro residues" evidence="8">
    <location>
        <begin position="326"/>
        <end position="350"/>
    </location>
</feature>
<evidence type="ECO:0000256" key="7">
    <source>
        <dbReference type="ARBA" id="ARBA00049169"/>
    </source>
</evidence>
<keyword evidence="3" id="KW-0479">Metal-binding</keyword>
<feature type="region of interest" description="Disordered" evidence="8">
    <location>
        <begin position="322"/>
        <end position="376"/>
    </location>
</feature>
<feature type="compositionally biased region" description="Low complexity" evidence="8">
    <location>
        <begin position="354"/>
        <end position="365"/>
    </location>
</feature>
<name>A0A2J8AGH0_9CHLO</name>
<protein>
    <recommendedName>
        <fullName evidence="9">Prolyl 4-hydroxylase alpha subunit domain-containing protein</fullName>
    </recommendedName>
</protein>
<feature type="region of interest" description="Disordered" evidence="8">
    <location>
        <begin position="1"/>
        <end position="90"/>
    </location>
</feature>
<feature type="compositionally biased region" description="Low complexity" evidence="8">
    <location>
        <begin position="173"/>
        <end position="184"/>
    </location>
</feature>